<evidence type="ECO:0000313" key="17">
    <source>
        <dbReference type="EMBL" id="ARH54387.1"/>
    </source>
</evidence>
<evidence type="ECO:0000256" key="5">
    <source>
        <dbReference type="ARBA" id="ARBA00022448"/>
    </source>
</evidence>
<feature type="transmembrane region" description="Helical" evidence="16">
    <location>
        <begin position="41"/>
        <end position="61"/>
    </location>
</feature>
<keyword evidence="13 16" id="KW-0472">Membrane</keyword>
<dbReference type="EMBL" id="KX087292">
    <property type="protein sequence ID" value="ARH54387.1"/>
    <property type="molecule type" value="Genomic_DNA"/>
</dbReference>
<keyword evidence="10 16" id="KW-1133">Transmembrane helix</keyword>
<dbReference type="PANTHER" id="PTHR11435">
    <property type="entry name" value="NADH UBIQUINONE OXIDOREDUCTASE SUBUNIT ND6"/>
    <property type="match status" value="1"/>
</dbReference>
<keyword evidence="8" id="KW-1278">Translocase</keyword>
<evidence type="ECO:0000256" key="10">
    <source>
        <dbReference type="ARBA" id="ARBA00022989"/>
    </source>
</evidence>
<evidence type="ECO:0000256" key="6">
    <source>
        <dbReference type="ARBA" id="ARBA00022660"/>
    </source>
</evidence>
<evidence type="ECO:0000256" key="9">
    <source>
        <dbReference type="ARBA" id="ARBA00022982"/>
    </source>
</evidence>
<keyword evidence="5" id="KW-0813">Transport</keyword>
<keyword evidence="12 17" id="KW-0496">Mitochondrion</keyword>
<geneLocation type="mitochondrion" evidence="17"/>
<dbReference type="EC" id="7.1.1.2" evidence="3"/>
<name>A0A343C2Z4_9COLE</name>
<protein>
    <recommendedName>
        <fullName evidence="4">NADH-ubiquinone oxidoreductase chain 6</fullName>
        <ecNumber evidence="3">7.1.1.2</ecNumber>
    </recommendedName>
    <alternativeName>
        <fullName evidence="14">NADH dehydrogenase subunit 6</fullName>
    </alternativeName>
</protein>
<proteinExistence type="inferred from homology"/>
<dbReference type="GO" id="GO:0031966">
    <property type="term" value="C:mitochondrial membrane"/>
    <property type="evidence" value="ECO:0007669"/>
    <property type="project" value="UniProtKB-SubCell"/>
</dbReference>
<evidence type="ECO:0000256" key="2">
    <source>
        <dbReference type="ARBA" id="ARBA00005698"/>
    </source>
</evidence>
<evidence type="ECO:0000256" key="12">
    <source>
        <dbReference type="ARBA" id="ARBA00023128"/>
    </source>
</evidence>
<dbReference type="PANTHER" id="PTHR11435:SF1">
    <property type="entry name" value="NADH-UBIQUINONE OXIDOREDUCTASE CHAIN 6"/>
    <property type="match status" value="1"/>
</dbReference>
<sequence length="151" mass="17504">MLVIMLSIMFITQTHPLMAVILLIITTTCTAMMTGNMLSTFWFSYMIFLIMVGGMLVVFIYMTSIASNELLKMNLKTITMLIPITMTLMILEETLSMDFNIKESNYETMMIKFINYPFIWITITMVLYLLITLIATVKITNMKMGPLRQKY</sequence>
<comment type="similarity">
    <text evidence="2">Belongs to the complex I subunit 6 family.</text>
</comment>
<dbReference type="GO" id="GO:0008137">
    <property type="term" value="F:NADH dehydrogenase (ubiquinone) activity"/>
    <property type="evidence" value="ECO:0007669"/>
    <property type="project" value="UniProtKB-EC"/>
</dbReference>
<keyword evidence="7 16" id="KW-0812">Transmembrane</keyword>
<gene>
    <name evidence="17" type="primary">nad6</name>
</gene>
<feature type="transmembrane region" description="Helical" evidence="16">
    <location>
        <begin position="118"/>
        <end position="140"/>
    </location>
</feature>
<evidence type="ECO:0000256" key="4">
    <source>
        <dbReference type="ARBA" id="ARBA00021095"/>
    </source>
</evidence>
<reference evidence="17" key="1">
    <citation type="submission" date="2016-04" db="EMBL/GenBank/DDBJ databases">
        <title>Mitochondria of beetle species.</title>
        <authorList>
            <person name="Hunter A."/>
            <person name="Moriniere J."/>
            <person name="Tang P."/>
            <person name="Linard B."/>
            <person name="Crampton-Platt A."/>
            <person name="Vogler A.P."/>
        </authorList>
    </citation>
    <scope>NUCLEOTIDE SEQUENCE</scope>
</reference>
<evidence type="ECO:0000256" key="11">
    <source>
        <dbReference type="ARBA" id="ARBA00023027"/>
    </source>
</evidence>
<evidence type="ECO:0000256" key="15">
    <source>
        <dbReference type="ARBA" id="ARBA00049551"/>
    </source>
</evidence>
<evidence type="ECO:0000256" key="3">
    <source>
        <dbReference type="ARBA" id="ARBA00012944"/>
    </source>
</evidence>
<keyword evidence="9" id="KW-0249">Electron transport</keyword>
<accession>A0A343C2Z4</accession>
<evidence type="ECO:0000256" key="8">
    <source>
        <dbReference type="ARBA" id="ARBA00022967"/>
    </source>
</evidence>
<keyword evidence="11" id="KW-0520">NAD</keyword>
<feature type="transmembrane region" description="Helical" evidence="16">
    <location>
        <begin position="73"/>
        <end position="91"/>
    </location>
</feature>
<evidence type="ECO:0000256" key="7">
    <source>
        <dbReference type="ARBA" id="ARBA00022692"/>
    </source>
</evidence>
<comment type="catalytic activity">
    <reaction evidence="15">
        <text>a ubiquinone + NADH + 5 H(+)(in) = a ubiquinol + NAD(+) + 4 H(+)(out)</text>
        <dbReference type="Rhea" id="RHEA:29091"/>
        <dbReference type="Rhea" id="RHEA-COMP:9565"/>
        <dbReference type="Rhea" id="RHEA-COMP:9566"/>
        <dbReference type="ChEBI" id="CHEBI:15378"/>
        <dbReference type="ChEBI" id="CHEBI:16389"/>
        <dbReference type="ChEBI" id="CHEBI:17976"/>
        <dbReference type="ChEBI" id="CHEBI:57540"/>
        <dbReference type="ChEBI" id="CHEBI:57945"/>
        <dbReference type="EC" id="7.1.1.2"/>
    </reaction>
</comment>
<keyword evidence="6" id="KW-0679">Respiratory chain</keyword>
<evidence type="ECO:0000256" key="14">
    <source>
        <dbReference type="ARBA" id="ARBA00031019"/>
    </source>
</evidence>
<comment type="subcellular location">
    <subcellularLocation>
        <location evidence="1">Mitochondrion membrane</location>
        <topology evidence="1">Multi-pass membrane protein</topology>
    </subcellularLocation>
</comment>
<dbReference type="AlphaFoldDB" id="A0A343C2Z4"/>
<evidence type="ECO:0000256" key="13">
    <source>
        <dbReference type="ARBA" id="ARBA00023136"/>
    </source>
</evidence>
<organism evidence="17">
    <name type="scientific">Gastrallus laevigatus</name>
    <dbReference type="NCBI Taxonomy" id="1586484"/>
    <lineage>
        <taxon>Eukaryota</taxon>
        <taxon>Metazoa</taxon>
        <taxon>Ecdysozoa</taxon>
        <taxon>Arthropoda</taxon>
        <taxon>Hexapoda</taxon>
        <taxon>Insecta</taxon>
        <taxon>Pterygota</taxon>
        <taxon>Neoptera</taxon>
        <taxon>Endopterygota</taxon>
        <taxon>Coleoptera</taxon>
        <taxon>Polyphaga</taxon>
        <taxon>Bostrichiformia</taxon>
        <taxon>Ptinidae</taxon>
        <taxon>Anobiinae</taxon>
        <taxon>Gastrallus</taxon>
    </lineage>
</organism>
<evidence type="ECO:0000256" key="16">
    <source>
        <dbReference type="SAM" id="Phobius"/>
    </source>
</evidence>
<evidence type="ECO:0000256" key="1">
    <source>
        <dbReference type="ARBA" id="ARBA00004225"/>
    </source>
</evidence>
<dbReference type="InterPro" id="IPR050269">
    <property type="entry name" value="ComplexI_Subunit6"/>
</dbReference>